<dbReference type="NCBIfam" id="TIGR04056">
    <property type="entry name" value="OMP_RagA_SusC"/>
    <property type="match status" value="1"/>
</dbReference>
<keyword evidence="1" id="KW-0472">Membrane</keyword>
<evidence type="ECO:0000313" key="4">
    <source>
        <dbReference type="Proteomes" id="UP001202248"/>
    </source>
</evidence>
<comment type="similarity">
    <text evidence="1">Belongs to the TonB-dependent receptor family.</text>
</comment>
<keyword evidence="1" id="KW-0813">Transport</keyword>
<name>A0ABS9SGF9_9BACT</name>
<keyword evidence="1" id="KW-0812">Transmembrane</keyword>
<comment type="caution">
    <text evidence="3">The sequence shown here is derived from an EMBL/GenBank/DDBJ whole genome shotgun (WGS) entry which is preliminary data.</text>
</comment>
<dbReference type="NCBIfam" id="TIGR04057">
    <property type="entry name" value="SusC_RagA_signa"/>
    <property type="match status" value="1"/>
</dbReference>
<feature type="domain" description="TonB-dependent receptor plug" evidence="2">
    <location>
        <begin position="7"/>
        <end position="96"/>
    </location>
</feature>
<dbReference type="Pfam" id="PF07715">
    <property type="entry name" value="Plug"/>
    <property type="match status" value="1"/>
</dbReference>
<dbReference type="InterPro" id="IPR012910">
    <property type="entry name" value="Plug_dom"/>
</dbReference>
<dbReference type="InterPro" id="IPR023997">
    <property type="entry name" value="TonB-dep_OMP_SusC/RagA_CS"/>
</dbReference>
<comment type="subcellular location">
    <subcellularLocation>
        <location evidence="1">Cell outer membrane</location>
        <topology evidence="1">Multi-pass membrane protein</topology>
    </subcellularLocation>
</comment>
<gene>
    <name evidence="3" type="ORF">MKP09_05720</name>
</gene>
<dbReference type="InterPro" id="IPR023996">
    <property type="entry name" value="TonB-dep_OMP_SusC/RagA"/>
</dbReference>
<reference evidence="3 4" key="1">
    <citation type="submission" date="2022-02" db="EMBL/GenBank/DDBJ databases">
        <authorList>
            <person name="Min J."/>
        </authorList>
    </citation>
    <scope>NUCLEOTIDE SEQUENCE [LARGE SCALE GENOMIC DNA]</scope>
    <source>
        <strain evidence="3 4">GR10-1</strain>
    </source>
</reference>
<evidence type="ECO:0000256" key="1">
    <source>
        <dbReference type="PROSITE-ProRule" id="PRU01360"/>
    </source>
</evidence>
<dbReference type="InterPro" id="IPR039426">
    <property type="entry name" value="TonB-dep_rcpt-like"/>
</dbReference>
<keyword evidence="1" id="KW-1134">Transmembrane beta strand</keyword>
<dbReference type="Proteomes" id="UP001202248">
    <property type="component" value="Unassembled WGS sequence"/>
</dbReference>
<protein>
    <submittedName>
        <fullName evidence="3">TonB-dependent receptor</fullName>
    </submittedName>
</protein>
<evidence type="ECO:0000259" key="2">
    <source>
        <dbReference type="Pfam" id="PF07715"/>
    </source>
</evidence>
<keyword evidence="3" id="KW-0675">Receptor</keyword>
<dbReference type="PROSITE" id="PS52016">
    <property type="entry name" value="TONB_DEPENDENT_REC_3"/>
    <property type="match status" value="1"/>
</dbReference>
<keyword evidence="1" id="KW-0998">Cell outer membrane</keyword>
<dbReference type="Gene3D" id="2.170.130.10">
    <property type="entry name" value="TonB-dependent receptor, plug domain"/>
    <property type="match status" value="1"/>
</dbReference>
<keyword evidence="4" id="KW-1185">Reference proteome</keyword>
<organism evidence="3 4">
    <name type="scientific">Niabella ginsengisoli</name>
    <dbReference type="NCBI Taxonomy" id="522298"/>
    <lineage>
        <taxon>Bacteria</taxon>
        <taxon>Pseudomonadati</taxon>
        <taxon>Bacteroidota</taxon>
        <taxon>Chitinophagia</taxon>
        <taxon>Chitinophagales</taxon>
        <taxon>Chitinophagaceae</taxon>
        <taxon>Niabella</taxon>
    </lineage>
</organism>
<proteinExistence type="inferred from homology"/>
<dbReference type="InterPro" id="IPR037066">
    <property type="entry name" value="Plug_dom_sf"/>
</dbReference>
<sequence>MDGEDLRFGGRNLSNNLQGQVSGIISFQRSGEPGYDNATFWIRGVSTYNGVQNPLILVDGVPRTFNDIDPNEIETFSVLKDAAATAVFGAEGANGVILVTTKRGKSQKTRITYRGEASTLTPFRMPEFVGAPEFMELYNETRRNEGLTDFFTQGRIDSTRQQLDPDLYPDVNWLGALIKNRTSNTRHNLSFRGGTENARYFVSTAYYSESGIFQNNSLSQYSSNINLKRYNLRSNVDLNVTNTTLLRIDLSGQYLTTNYPGSGTDDIFNVSSFAPPYLYPMFYSDGKSASHPVPSANRSNPYNLLNNSGYTNEYRTALQSYIGLEQKLDAFTKGLRAKVGVSYDFSGTFTARTGKSVSTYFATGRDPATGAIVYNKTANGTGELTDGGTSFSTNRNIYMEGSINYARLFSNKHDVTAMGLVYRKESVLQQAGISLVTRLPYRKMAYVGRFTYAYDRRYSAEINVGITGSEQFVKGNRYGTFPAAGLAWIVSNEPYYPQQLKDVLSNFKLRASVGLTGNDATGAARFLYRGGFISGTGFSLGYNSGGPLGTFGGYVEDKFAAPGLSWESELKQNYGVDLGFFKNKINVTVDYFDNLRSDILLQRATVSEVAGFRQMPWQNYGKVSNKGFDASITANHQVGDHNFGARVNYTFARNKTLERDEVPQLYPYMNETGVSLNTPYIYQADRLFTQDDFTITTDGNGIQQYELKPSIASQQFFGPDAMLRPGDIKYVDLNSDGIIDQFDQSRHLSKPTTPEVVYGFGASYGYKGFSINVFFAGVANTQAVLGSSVPQGFFPFRFNVDETGVRTIARDRWTEANPSQDVLFPRLRTGTNTNNETASTWWLRDMSFLRLKNVELGYELPQTILERISMSNARVYLMGFNLVTWDKLKIWDPEQGAGNSGMTYPQSRTFTLEWNSHLNKFSVID</sequence>
<evidence type="ECO:0000313" key="3">
    <source>
        <dbReference type="EMBL" id="MCH5597440.1"/>
    </source>
</evidence>
<dbReference type="RefSeq" id="WP_240829306.1">
    <property type="nucleotide sequence ID" value="NZ_JAKWBL010000001.1"/>
</dbReference>
<accession>A0ABS9SGF9</accession>
<dbReference type="EMBL" id="JAKWBL010000001">
    <property type="protein sequence ID" value="MCH5597440.1"/>
    <property type="molecule type" value="Genomic_DNA"/>
</dbReference>
<dbReference type="SUPFAM" id="SSF56935">
    <property type="entry name" value="Porins"/>
    <property type="match status" value="1"/>
</dbReference>